<evidence type="ECO:0000256" key="2">
    <source>
        <dbReference type="ARBA" id="ARBA00022448"/>
    </source>
</evidence>
<dbReference type="RefSeq" id="WP_017524599.1">
    <property type="nucleotide sequence ID" value="NZ_JACCEX010000010.1"/>
</dbReference>
<dbReference type="SMART" id="SM00382">
    <property type="entry name" value="AAA"/>
    <property type="match status" value="1"/>
</dbReference>
<feature type="domain" description="ABC transporter" evidence="7">
    <location>
        <begin position="5"/>
        <end position="233"/>
    </location>
</feature>
<evidence type="ECO:0000259" key="7">
    <source>
        <dbReference type="PROSITE" id="PS50893"/>
    </source>
</evidence>
<dbReference type="PROSITE" id="PS50893">
    <property type="entry name" value="ABC_TRANSPORTER_2"/>
    <property type="match status" value="1"/>
</dbReference>
<dbReference type="CDD" id="cd03224">
    <property type="entry name" value="ABC_TM1139_LivF_branched"/>
    <property type="match status" value="1"/>
</dbReference>
<keyword evidence="5 8" id="KW-0067">ATP-binding</keyword>
<dbReference type="SUPFAM" id="SSF52540">
    <property type="entry name" value="P-loop containing nucleoside triphosphate hydrolases"/>
    <property type="match status" value="1"/>
</dbReference>
<evidence type="ECO:0000313" key="9">
    <source>
        <dbReference type="Proteomes" id="UP000246145"/>
    </source>
</evidence>
<dbReference type="Gene3D" id="3.40.50.300">
    <property type="entry name" value="P-loop containing nucleotide triphosphate hydrolases"/>
    <property type="match status" value="1"/>
</dbReference>
<dbReference type="EMBL" id="QEKO01000006">
    <property type="protein sequence ID" value="PVY60900.1"/>
    <property type="molecule type" value="Genomic_DNA"/>
</dbReference>
<dbReference type="Pfam" id="PF00005">
    <property type="entry name" value="ABC_tran"/>
    <property type="match status" value="1"/>
</dbReference>
<dbReference type="STRING" id="1231391.GCA_000308195_02245"/>
<dbReference type="GO" id="GO:0005524">
    <property type="term" value="F:ATP binding"/>
    <property type="evidence" value="ECO:0007669"/>
    <property type="project" value="UniProtKB-KW"/>
</dbReference>
<reference evidence="8 9" key="1">
    <citation type="submission" date="2018-04" db="EMBL/GenBank/DDBJ databases">
        <title>Genomic Encyclopedia of Type Strains, Phase IV (KMG-IV): sequencing the most valuable type-strain genomes for metagenomic binning, comparative biology and taxonomic classification.</title>
        <authorList>
            <person name="Goeker M."/>
        </authorList>
    </citation>
    <scope>NUCLEOTIDE SEQUENCE [LARGE SCALE GENOMIC DNA]</scope>
    <source>
        <strain evidence="8 9">DSM 10065</strain>
    </source>
</reference>
<dbReference type="GO" id="GO:0015658">
    <property type="term" value="F:branched-chain amino acid transmembrane transporter activity"/>
    <property type="evidence" value="ECO:0007669"/>
    <property type="project" value="TreeGrafter"/>
</dbReference>
<sequence length="241" mass="26215">MTTLLELDGLVAGYGPLTVLHEVSFSIEAGARSCLIGRNGVGKSTVLKSIMGLTDWRSGAVRWQGRDIARRSTVERARLGIGYVPQTRDIFPSLSVEENLIAGLRNRPVSAIQRAYQLFPRLKERRHNGGTQLSGGEQQMLSVARTLLGEPQLLLLDEPLEGLAPIICEELIAAFDVLSRDEGVAILLVEQKVQEALAFAQQAIVLDHGTVVHAGASAELLEDPAILDRYVSVTQVPVHDH</sequence>
<dbReference type="InterPro" id="IPR003439">
    <property type="entry name" value="ABC_transporter-like_ATP-bd"/>
</dbReference>
<dbReference type="PANTHER" id="PTHR43820:SF2">
    <property type="entry name" value="ABC TRANSPORTER ATP-BINDING PROTEIN"/>
    <property type="match status" value="1"/>
</dbReference>
<dbReference type="GO" id="GO:0016887">
    <property type="term" value="F:ATP hydrolysis activity"/>
    <property type="evidence" value="ECO:0007669"/>
    <property type="project" value="InterPro"/>
</dbReference>
<keyword evidence="3" id="KW-0472">Membrane</keyword>
<dbReference type="InterPro" id="IPR003593">
    <property type="entry name" value="AAA+_ATPase"/>
</dbReference>
<gene>
    <name evidence="8" type="ORF">C7440_3404</name>
</gene>
<evidence type="ECO:0000256" key="6">
    <source>
        <dbReference type="ARBA" id="ARBA00022970"/>
    </source>
</evidence>
<keyword evidence="9" id="KW-1185">Reference proteome</keyword>
<comment type="caution">
    <text evidence="8">The sequence shown here is derived from an EMBL/GenBank/DDBJ whole genome shotgun (WGS) entry which is preliminary data.</text>
</comment>
<evidence type="ECO:0000256" key="1">
    <source>
        <dbReference type="ARBA" id="ARBA00005417"/>
    </source>
</evidence>
<evidence type="ECO:0000256" key="3">
    <source>
        <dbReference type="ARBA" id="ARBA00022475"/>
    </source>
</evidence>
<dbReference type="InterPro" id="IPR052156">
    <property type="entry name" value="BCAA_Transport_ATP-bd_LivF"/>
</dbReference>
<dbReference type="PROSITE" id="PS00211">
    <property type="entry name" value="ABC_TRANSPORTER_1"/>
    <property type="match status" value="1"/>
</dbReference>
<name>A0A2U1CIQ5_9BURK</name>
<dbReference type="Proteomes" id="UP000246145">
    <property type="component" value="Unassembled WGS sequence"/>
</dbReference>
<evidence type="ECO:0000256" key="4">
    <source>
        <dbReference type="ARBA" id="ARBA00022741"/>
    </source>
</evidence>
<protein>
    <submittedName>
        <fullName evidence="8">Amino acid/amide ABC transporter ATP-binding protein 2 (HAAT family)</fullName>
    </submittedName>
</protein>
<proteinExistence type="inferred from homology"/>
<keyword evidence="2" id="KW-0813">Transport</keyword>
<accession>A0A2U1CIQ5</accession>
<keyword evidence="4" id="KW-0547">Nucleotide-binding</keyword>
<dbReference type="InterPro" id="IPR027417">
    <property type="entry name" value="P-loop_NTPase"/>
</dbReference>
<dbReference type="AlphaFoldDB" id="A0A2U1CIQ5"/>
<organism evidence="8 9">
    <name type="scientific">Pusillimonas noertemannii</name>
    <dbReference type="NCBI Taxonomy" id="305977"/>
    <lineage>
        <taxon>Bacteria</taxon>
        <taxon>Pseudomonadati</taxon>
        <taxon>Pseudomonadota</taxon>
        <taxon>Betaproteobacteria</taxon>
        <taxon>Burkholderiales</taxon>
        <taxon>Alcaligenaceae</taxon>
        <taxon>Pusillimonas</taxon>
    </lineage>
</organism>
<keyword evidence="6" id="KW-0029">Amino-acid transport</keyword>
<dbReference type="PANTHER" id="PTHR43820">
    <property type="entry name" value="HIGH-AFFINITY BRANCHED-CHAIN AMINO ACID TRANSPORT ATP-BINDING PROTEIN LIVF"/>
    <property type="match status" value="1"/>
</dbReference>
<dbReference type="InterPro" id="IPR017871">
    <property type="entry name" value="ABC_transporter-like_CS"/>
</dbReference>
<evidence type="ECO:0000313" key="8">
    <source>
        <dbReference type="EMBL" id="PVY60900.1"/>
    </source>
</evidence>
<dbReference type="OrthoDB" id="8912171at2"/>
<evidence type="ECO:0000256" key="5">
    <source>
        <dbReference type="ARBA" id="ARBA00022840"/>
    </source>
</evidence>
<keyword evidence="3" id="KW-1003">Cell membrane</keyword>
<dbReference type="GO" id="GO:0015807">
    <property type="term" value="P:L-amino acid transport"/>
    <property type="evidence" value="ECO:0007669"/>
    <property type="project" value="TreeGrafter"/>
</dbReference>
<comment type="similarity">
    <text evidence="1">Belongs to the ABC transporter superfamily.</text>
</comment>